<name>A0A9P6G0P8_9FUNG</name>
<dbReference type="Proteomes" id="UP000780801">
    <property type="component" value="Unassembled WGS sequence"/>
</dbReference>
<evidence type="ECO:0008006" key="4">
    <source>
        <dbReference type="Google" id="ProtNLM"/>
    </source>
</evidence>
<feature type="compositionally biased region" description="Low complexity" evidence="1">
    <location>
        <begin position="322"/>
        <end position="331"/>
    </location>
</feature>
<feature type="compositionally biased region" description="Basic and acidic residues" evidence="1">
    <location>
        <begin position="402"/>
        <end position="411"/>
    </location>
</feature>
<feature type="region of interest" description="Disordered" evidence="1">
    <location>
        <begin position="257"/>
        <end position="483"/>
    </location>
</feature>
<protein>
    <recommendedName>
        <fullName evidence="4">Adhesin domain-containing protein</fullName>
    </recommendedName>
</protein>
<dbReference type="EMBL" id="JAABOA010000307">
    <property type="protein sequence ID" value="KAF9584879.1"/>
    <property type="molecule type" value="Genomic_DNA"/>
</dbReference>
<gene>
    <name evidence="2" type="ORF">BGW38_004821</name>
</gene>
<feature type="compositionally biased region" description="Low complexity" evidence="1">
    <location>
        <begin position="275"/>
        <end position="285"/>
    </location>
</feature>
<accession>A0A9P6G0P8</accession>
<sequence length="514" mass="54820">MHGEITILSGNEDMIHIRTSVQAKESIIRNAAALEPVQDGNQYTYTIHTPLEEMLGKAVTFQMFITIPRMLDSLESFSITGANVELSVGNISHTFIRSLKVVNGRGDITFENFYGETASIQSTSLGAISGRYNVARFFTTSKLGRAECNVRLLNAEVSNRVVVSTTNSKIRLSVDGSDLLQSFTVEAKTQCAPLEAKVLLGSKDQRLVGNFINFGGPLRISLSGNYQGRVETRTHYGKIFLEEPEFVRLEGAVMTVPSTSGRQRRGLHHPPPPHGLSTSSSSSIIPLPPTPTSPTTFGTNGQNGSSSHVQISPARTHLAERSSSSNVSHQSLQDTAMTWGEDDHLHHHQPPSPSYSHPPNHYTHFTLQSPGVSSSSSSSSTSSRRAGSMHESELGSTGRTSGGEEGRRPRSESVSVSYSGSGNGGGGGGSSGHGSNSGSLPLSQSVPSQHSSLYGPATSGRVGSKVAKMAAEKQRRKDDEKDSVVTREVIGMIGEGAGLIMAKNSSGDITFQLI</sequence>
<feature type="compositionally biased region" description="Low complexity" evidence="1">
    <location>
        <begin position="354"/>
        <end position="364"/>
    </location>
</feature>
<dbReference type="AlphaFoldDB" id="A0A9P6G0P8"/>
<comment type="caution">
    <text evidence="2">The sequence shown here is derived from an EMBL/GenBank/DDBJ whole genome shotgun (WGS) entry which is preliminary data.</text>
</comment>
<organism evidence="2 3">
    <name type="scientific">Lunasporangiospora selenospora</name>
    <dbReference type="NCBI Taxonomy" id="979761"/>
    <lineage>
        <taxon>Eukaryota</taxon>
        <taxon>Fungi</taxon>
        <taxon>Fungi incertae sedis</taxon>
        <taxon>Mucoromycota</taxon>
        <taxon>Mortierellomycotina</taxon>
        <taxon>Mortierellomycetes</taxon>
        <taxon>Mortierellales</taxon>
        <taxon>Mortierellaceae</taxon>
        <taxon>Lunasporangiospora</taxon>
    </lineage>
</organism>
<reference evidence="2" key="1">
    <citation type="journal article" date="2020" name="Fungal Divers.">
        <title>Resolving the Mortierellaceae phylogeny through synthesis of multi-gene phylogenetics and phylogenomics.</title>
        <authorList>
            <person name="Vandepol N."/>
            <person name="Liber J."/>
            <person name="Desiro A."/>
            <person name="Na H."/>
            <person name="Kennedy M."/>
            <person name="Barry K."/>
            <person name="Grigoriev I.V."/>
            <person name="Miller A.N."/>
            <person name="O'Donnell K."/>
            <person name="Stajich J.E."/>
            <person name="Bonito G."/>
        </authorList>
    </citation>
    <scope>NUCLEOTIDE SEQUENCE</scope>
    <source>
        <strain evidence="2">KOD1015</strain>
    </source>
</reference>
<feature type="compositionally biased region" description="Polar residues" evidence="1">
    <location>
        <begin position="297"/>
        <end position="310"/>
    </location>
</feature>
<feature type="compositionally biased region" description="Basic and acidic residues" evidence="1">
    <location>
        <begin position="470"/>
        <end position="483"/>
    </location>
</feature>
<feature type="compositionally biased region" description="Gly residues" evidence="1">
    <location>
        <begin position="421"/>
        <end position="432"/>
    </location>
</feature>
<evidence type="ECO:0000256" key="1">
    <source>
        <dbReference type="SAM" id="MobiDB-lite"/>
    </source>
</evidence>
<feature type="compositionally biased region" description="Low complexity" evidence="1">
    <location>
        <begin position="373"/>
        <end position="383"/>
    </location>
</feature>
<feature type="compositionally biased region" description="Low complexity" evidence="1">
    <location>
        <begin position="433"/>
        <end position="443"/>
    </location>
</feature>
<dbReference type="OrthoDB" id="2391567at2759"/>
<evidence type="ECO:0000313" key="2">
    <source>
        <dbReference type="EMBL" id="KAF9584879.1"/>
    </source>
</evidence>
<evidence type="ECO:0000313" key="3">
    <source>
        <dbReference type="Proteomes" id="UP000780801"/>
    </source>
</evidence>
<keyword evidence="3" id="KW-1185">Reference proteome</keyword>
<proteinExistence type="predicted"/>